<keyword evidence="5" id="KW-0393">Immunoglobulin domain</keyword>
<dbReference type="GO" id="GO:0098609">
    <property type="term" value="P:cell-cell adhesion"/>
    <property type="evidence" value="ECO:0007669"/>
    <property type="project" value="TreeGrafter"/>
</dbReference>
<dbReference type="SMART" id="SM00409">
    <property type="entry name" value="IG"/>
    <property type="match status" value="2"/>
</dbReference>
<dbReference type="PANTHER" id="PTHR11640">
    <property type="entry name" value="NEPHRIN"/>
    <property type="match status" value="1"/>
</dbReference>
<feature type="domain" description="Ig-like" evidence="9">
    <location>
        <begin position="242"/>
        <end position="329"/>
    </location>
</feature>
<evidence type="ECO:0000256" key="6">
    <source>
        <dbReference type="SAM" id="MobiDB-lite"/>
    </source>
</evidence>
<evidence type="ECO:0000256" key="4">
    <source>
        <dbReference type="ARBA" id="ARBA00023180"/>
    </source>
</evidence>
<dbReference type="SMART" id="SM00408">
    <property type="entry name" value="IGc2"/>
    <property type="match status" value="2"/>
</dbReference>
<dbReference type="Pfam" id="PF13895">
    <property type="entry name" value="Ig_2"/>
    <property type="match status" value="1"/>
</dbReference>
<dbReference type="PANTHER" id="PTHR11640:SF31">
    <property type="entry name" value="IRREGULAR CHIASM C-ROUGHEST PROTEIN-RELATED"/>
    <property type="match status" value="1"/>
</dbReference>
<keyword evidence="8" id="KW-0732">Signal</keyword>
<keyword evidence="4" id="KW-0325">Glycoprotein</keyword>
<organism evidence="10 11">
    <name type="scientific">Patella caerulea</name>
    <name type="common">Rayed Mediterranean limpet</name>
    <dbReference type="NCBI Taxonomy" id="87958"/>
    <lineage>
        <taxon>Eukaryota</taxon>
        <taxon>Metazoa</taxon>
        <taxon>Spiralia</taxon>
        <taxon>Lophotrochozoa</taxon>
        <taxon>Mollusca</taxon>
        <taxon>Gastropoda</taxon>
        <taxon>Patellogastropoda</taxon>
        <taxon>Patelloidea</taxon>
        <taxon>Patellidae</taxon>
        <taxon>Patella</taxon>
    </lineage>
</organism>
<evidence type="ECO:0000256" key="2">
    <source>
        <dbReference type="ARBA" id="ARBA00023136"/>
    </source>
</evidence>
<name>A0AAN8PHQ3_PATCE</name>
<dbReference type="PROSITE" id="PS50835">
    <property type="entry name" value="IG_LIKE"/>
    <property type="match status" value="2"/>
</dbReference>
<dbReference type="AlphaFoldDB" id="A0AAN8PHQ3"/>
<dbReference type="Gene3D" id="2.60.40.10">
    <property type="entry name" value="Immunoglobulins"/>
    <property type="match status" value="2"/>
</dbReference>
<feature type="compositionally biased region" description="Low complexity" evidence="6">
    <location>
        <begin position="530"/>
        <end position="540"/>
    </location>
</feature>
<dbReference type="InterPro" id="IPR013783">
    <property type="entry name" value="Ig-like_fold"/>
</dbReference>
<dbReference type="Proteomes" id="UP001347796">
    <property type="component" value="Unassembled WGS sequence"/>
</dbReference>
<evidence type="ECO:0000259" key="9">
    <source>
        <dbReference type="PROSITE" id="PS50835"/>
    </source>
</evidence>
<dbReference type="GO" id="GO:0050839">
    <property type="term" value="F:cell adhesion molecule binding"/>
    <property type="evidence" value="ECO:0007669"/>
    <property type="project" value="TreeGrafter"/>
</dbReference>
<accession>A0AAN8PHQ3</accession>
<evidence type="ECO:0000256" key="1">
    <source>
        <dbReference type="ARBA" id="ARBA00004479"/>
    </source>
</evidence>
<keyword evidence="2 7" id="KW-0472">Membrane</keyword>
<feature type="region of interest" description="Disordered" evidence="6">
    <location>
        <begin position="522"/>
        <end position="548"/>
    </location>
</feature>
<feature type="transmembrane region" description="Helical" evidence="7">
    <location>
        <begin position="459"/>
        <end position="483"/>
    </location>
</feature>
<keyword evidence="11" id="KW-1185">Reference proteome</keyword>
<evidence type="ECO:0000313" key="10">
    <source>
        <dbReference type="EMBL" id="KAK6172196.1"/>
    </source>
</evidence>
<dbReference type="InterPro" id="IPR036179">
    <property type="entry name" value="Ig-like_dom_sf"/>
</dbReference>
<comment type="caution">
    <text evidence="10">The sequence shown here is derived from an EMBL/GenBank/DDBJ whole genome shotgun (WGS) entry which is preliminary data.</text>
</comment>
<dbReference type="GO" id="GO:0005886">
    <property type="term" value="C:plasma membrane"/>
    <property type="evidence" value="ECO:0007669"/>
    <property type="project" value="TreeGrafter"/>
</dbReference>
<dbReference type="InterPro" id="IPR007110">
    <property type="entry name" value="Ig-like_dom"/>
</dbReference>
<dbReference type="GO" id="GO:0005911">
    <property type="term" value="C:cell-cell junction"/>
    <property type="evidence" value="ECO:0007669"/>
    <property type="project" value="TreeGrafter"/>
</dbReference>
<dbReference type="EMBL" id="JAZGQO010000011">
    <property type="protein sequence ID" value="KAK6172196.1"/>
    <property type="molecule type" value="Genomic_DNA"/>
</dbReference>
<dbReference type="SUPFAM" id="SSF48726">
    <property type="entry name" value="Immunoglobulin"/>
    <property type="match status" value="1"/>
</dbReference>
<feature type="chain" id="PRO_5043043591" description="Ig-like domain-containing protein" evidence="8">
    <location>
        <begin position="24"/>
        <end position="598"/>
    </location>
</feature>
<sequence>MTKLFFLFLMLFNLQIIPKSVSGGLVLQGIGNLLENRQFKLRCSKSSWFSWPLKRASFYRNETEIATVERDGLLPWHSCSIDVVNKSESDYGCRTTHYTKTLIIKMLNITRDSNTIWACRSSNDKSNNYQLNVKEQPLDCNLNTTITHRYSENKRDQQKVLILTEGDNLELHCTSNSNDAEETSYKWRIYRKGEQSITTNKSLYLKKNITKDDAGMYECNGGIKNNTCVDNDDIEIQINYAPRLNITLNSTENTSEMTCIADGSPVNYTINKWRHYVDNQLVRELNGTQEEQVTTLLLDNTTIMDEGIYVCNVSNGIKNLKGSVFQTVQEYLQIQAPPKSLDINNEMTEKPQRMNIGLRATFLVNRSSSINTTWYQLNKITENKTLLSIKTIYSTLTRKMRIYNNDIDRNVTVVSSKLTITRPIDELSFQVIVCNQYGCTDSDQIIIFEDKENVSFSQYLPVIIGCGSAVVVIIVLIIILIIIRKRCNNAKKEDDVHVKEESIKQQTRANTMEILENDLYISADDDPKQDNPTNNNQQDTGETGATNGKKIIHMKEMEIIENDLYVSGDDDPQKNVNIQEMEIMENDLYIPAELDTHV</sequence>
<evidence type="ECO:0000256" key="8">
    <source>
        <dbReference type="SAM" id="SignalP"/>
    </source>
</evidence>
<feature type="domain" description="Ig-like" evidence="9">
    <location>
        <begin position="165"/>
        <end position="219"/>
    </location>
</feature>
<dbReference type="CDD" id="cd00096">
    <property type="entry name" value="Ig"/>
    <property type="match status" value="1"/>
</dbReference>
<dbReference type="InterPro" id="IPR051275">
    <property type="entry name" value="Cell_adhesion_signaling"/>
</dbReference>
<evidence type="ECO:0000256" key="5">
    <source>
        <dbReference type="ARBA" id="ARBA00023319"/>
    </source>
</evidence>
<evidence type="ECO:0000256" key="3">
    <source>
        <dbReference type="ARBA" id="ARBA00023157"/>
    </source>
</evidence>
<comment type="subcellular location">
    <subcellularLocation>
        <location evidence="1">Membrane</location>
        <topology evidence="1">Single-pass type I membrane protein</topology>
    </subcellularLocation>
</comment>
<protein>
    <recommendedName>
        <fullName evidence="9">Ig-like domain-containing protein</fullName>
    </recommendedName>
</protein>
<keyword evidence="7" id="KW-1133">Transmembrane helix</keyword>
<evidence type="ECO:0000256" key="7">
    <source>
        <dbReference type="SAM" id="Phobius"/>
    </source>
</evidence>
<dbReference type="InterPro" id="IPR003598">
    <property type="entry name" value="Ig_sub2"/>
</dbReference>
<proteinExistence type="predicted"/>
<gene>
    <name evidence="10" type="ORF">SNE40_015911</name>
</gene>
<keyword evidence="3" id="KW-1015">Disulfide bond</keyword>
<keyword evidence="7" id="KW-0812">Transmembrane</keyword>
<feature type="signal peptide" evidence="8">
    <location>
        <begin position="1"/>
        <end position="23"/>
    </location>
</feature>
<dbReference type="InterPro" id="IPR003599">
    <property type="entry name" value="Ig_sub"/>
</dbReference>
<reference evidence="10 11" key="1">
    <citation type="submission" date="2024-01" db="EMBL/GenBank/DDBJ databases">
        <title>The genome of the rayed Mediterranean limpet Patella caerulea (Linnaeus, 1758).</title>
        <authorList>
            <person name="Anh-Thu Weber A."/>
            <person name="Halstead-Nussloch G."/>
        </authorList>
    </citation>
    <scope>NUCLEOTIDE SEQUENCE [LARGE SCALE GENOMIC DNA]</scope>
    <source>
        <strain evidence="10">AATW-2023a</strain>
        <tissue evidence="10">Whole specimen</tissue>
    </source>
</reference>
<evidence type="ECO:0000313" key="11">
    <source>
        <dbReference type="Proteomes" id="UP001347796"/>
    </source>
</evidence>